<dbReference type="PANTHER" id="PTHR35908">
    <property type="entry name" value="HYPOTHETICAL FUSION PROTEIN"/>
    <property type="match status" value="1"/>
</dbReference>
<dbReference type="InterPro" id="IPR041581">
    <property type="entry name" value="Glyoxalase_6"/>
</dbReference>
<feature type="domain" description="Glyoxalase-like" evidence="1">
    <location>
        <begin position="6"/>
        <end position="98"/>
    </location>
</feature>
<keyword evidence="3" id="KW-1185">Reference proteome</keyword>
<feature type="domain" description="Glyoxalase-like" evidence="1">
    <location>
        <begin position="117"/>
        <end position="221"/>
    </location>
</feature>
<dbReference type="Gene3D" id="3.10.180.10">
    <property type="entry name" value="2,3-Dihydroxybiphenyl 1,2-Dioxygenase, domain 1"/>
    <property type="match status" value="2"/>
</dbReference>
<dbReference type="Proteomes" id="UP000316242">
    <property type="component" value="Unassembled WGS sequence"/>
</dbReference>
<sequence>MYWENIVFDAENPRRHGEFWEAALKCQMLTDNQGGYETRLQLPGERYLDLCFPIVRDPDRARQRAHLILGSGAPPAEDLGAELLDALETRLDAAGNEYLLRADGKPASGLVLEAFQLACADPAGDAEFWKQLLGWEIVARSPMVLADPTGVGPRLVLVREASPKTAAKNAIHLDLRLEQAESMDDALAAICASGGAELDGPWEGLPWRVFQDRSGNEFCVLAPSASSDD</sequence>
<evidence type="ECO:0000313" key="2">
    <source>
        <dbReference type="EMBL" id="GEC11977.1"/>
    </source>
</evidence>
<name>A0ABQ0RJK4_GLUNI</name>
<dbReference type="SUPFAM" id="SSF54593">
    <property type="entry name" value="Glyoxalase/Bleomycin resistance protein/Dihydroxybiphenyl dioxygenase"/>
    <property type="match status" value="1"/>
</dbReference>
<dbReference type="PANTHER" id="PTHR35908:SF1">
    <property type="entry name" value="CONSERVED PROTEIN"/>
    <property type="match status" value="1"/>
</dbReference>
<evidence type="ECO:0000313" key="3">
    <source>
        <dbReference type="Proteomes" id="UP000316242"/>
    </source>
</evidence>
<accession>A0ABQ0RJK4</accession>
<reference evidence="2 3" key="1">
    <citation type="submission" date="2019-06" db="EMBL/GenBank/DDBJ databases">
        <title>Whole genome shotgun sequence of Glutamicibacter nicotianae NBRC 14234.</title>
        <authorList>
            <person name="Hosoyama A."/>
            <person name="Uohara A."/>
            <person name="Ohji S."/>
            <person name="Ichikawa N."/>
        </authorList>
    </citation>
    <scope>NUCLEOTIDE SEQUENCE [LARGE SCALE GENOMIC DNA]</scope>
    <source>
        <strain evidence="2 3">NBRC 14234</strain>
    </source>
</reference>
<dbReference type="EMBL" id="BJNE01000003">
    <property type="protein sequence ID" value="GEC11977.1"/>
    <property type="molecule type" value="Genomic_DNA"/>
</dbReference>
<dbReference type="InterPro" id="IPR029068">
    <property type="entry name" value="Glyas_Bleomycin-R_OHBP_Dase"/>
</dbReference>
<proteinExistence type="predicted"/>
<protein>
    <recommendedName>
        <fullName evidence="1">Glyoxalase-like domain-containing protein</fullName>
    </recommendedName>
</protein>
<dbReference type="RefSeq" id="WP_073705951.1">
    <property type="nucleotide sequence ID" value="NZ_BAAAWM010000001.1"/>
</dbReference>
<evidence type="ECO:0000259" key="1">
    <source>
        <dbReference type="Pfam" id="PF18029"/>
    </source>
</evidence>
<comment type="caution">
    <text evidence="2">The sequence shown here is derived from an EMBL/GenBank/DDBJ whole genome shotgun (WGS) entry which is preliminary data.</text>
</comment>
<dbReference type="Pfam" id="PF18029">
    <property type="entry name" value="Glyoxalase_6"/>
    <property type="match status" value="2"/>
</dbReference>
<gene>
    <name evidence="2" type="ORF">ANI01nite_11800</name>
</gene>
<organism evidence="2 3">
    <name type="scientific">Glutamicibacter nicotianae</name>
    <name type="common">Arthrobacter nicotianae</name>
    <dbReference type="NCBI Taxonomy" id="37929"/>
    <lineage>
        <taxon>Bacteria</taxon>
        <taxon>Bacillati</taxon>
        <taxon>Actinomycetota</taxon>
        <taxon>Actinomycetes</taxon>
        <taxon>Micrococcales</taxon>
        <taxon>Micrococcaceae</taxon>
        <taxon>Glutamicibacter</taxon>
    </lineage>
</organism>